<feature type="binding site" evidence="14">
    <location>
        <position position="332"/>
    </location>
    <ligand>
        <name>Mg(2+)</name>
        <dbReference type="ChEBI" id="CHEBI:18420"/>
        <label>1</label>
    </ligand>
</feature>
<evidence type="ECO:0000256" key="5">
    <source>
        <dbReference type="ARBA" id="ARBA00022490"/>
    </source>
</evidence>
<evidence type="ECO:0000256" key="9">
    <source>
        <dbReference type="ARBA" id="ARBA00022840"/>
    </source>
</evidence>
<evidence type="ECO:0000256" key="14">
    <source>
        <dbReference type="PIRSR" id="PIRSR604809-3"/>
    </source>
</evidence>
<organism evidence="19 20">
    <name type="scientific">Candidatus Blautia pullicola</name>
    <dbReference type="NCBI Taxonomy" id="2838498"/>
    <lineage>
        <taxon>Bacteria</taxon>
        <taxon>Bacillati</taxon>
        <taxon>Bacillota</taxon>
        <taxon>Clostridia</taxon>
        <taxon>Lachnospirales</taxon>
        <taxon>Lachnospiraceae</taxon>
        <taxon>Blautia</taxon>
    </lineage>
</organism>
<feature type="binding site" evidence="14">
    <location>
        <position position="244"/>
    </location>
    <ligand>
        <name>Mg(2+)</name>
        <dbReference type="ChEBI" id="CHEBI:18420"/>
        <label>1</label>
    </ligand>
</feature>
<dbReference type="PANTHER" id="PTHR43785">
    <property type="entry name" value="GAMMA-GLUTAMYLPUTRESCINE SYNTHETASE"/>
    <property type="match status" value="1"/>
</dbReference>
<dbReference type="InterPro" id="IPR008147">
    <property type="entry name" value="Gln_synt_N"/>
</dbReference>
<dbReference type="Pfam" id="PF03951">
    <property type="entry name" value="Gln-synt_N"/>
    <property type="match status" value="1"/>
</dbReference>
<sequence length="443" mass="50884">MAKYTREDILRIAEEEDVEFIRLQFTDMFGTMKNIAIPYGKLKKAMDNACMIDASSMESFYRNEEENMYLHPVLDTFCILPWRLQQGKVARLICDVYKADGTPYRESPRYILNQVVKMAEEKGYSFRVNPECEFFLFHTDDNGSPTTLTHERAGYMDLSPVDLGENARRDIVLTMEDMGYEVETSHHEISPGQHEIDFSMSDVMETADKVMTFKVAVRTIAKRHGLHATFMPKPREEVNGSGMHINMALYKDGKNIFEDKADSLGLSREAYSFIAGIFAHIKGMTAILNPLVNSYKRLVPGFEAPSDITWSSTQRTALIKVYQDPRREQTIELRSPDPSANPYLVFALCLAAGIQGIEEGLPISPELKTSIRNMSQEEKNNQGIQTLPENLSDALYEMEKDDWIKQVLGASFLEHYKKSKRKEWKSYMKQVSEWELAQYLYQV</sequence>
<evidence type="ECO:0000313" key="20">
    <source>
        <dbReference type="Proteomes" id="UP000824056"/>
    </source>
</evidence>
<reference evidence="19" key="2">
    <citation type="submission" date="2021-04" db="EMBL/GenBank/DDBJ databases">
        <authorList>
            <person name="Gilroy R."/>
        </authorList>
    </citation>
    <scope>NUCLEOTIDE SEQUENCE</scope>
    <source>
        <strain evidence="19">1068</strain>
    </source>
</reference>
<evidence type="ECO:0000313" key="19">
    <source>
        <dbReference type="EMBL" id="HIZ65526.1"/>
    </source>
</evidence>
<comment type="caution">
    <text evidence="19">The sequence shown here is derived from an EMBL/GenBank/DDBJ whole genome shotgun (WGS) entry which is preliminary data.</text>
</comment>
<evidence type="ECO:0000256" key="13">
    <source>
        <dbReference type="PIRSR" id="PIRSR604809-2"/>
    </source>
</evidence>
<keyword evidence="7 14" id="KW-0479">Metal-binding</keyword>
<feature type="binding site" evidence="14">
    <location>
        <position position="131"/>
    </location>
    <ligand>
        <name>Mg(2+)</name>
        <dbReference type="ChEBI" id="CHEBI:18420"/>
        <label>1</label>
    </ligand>
</feature>
<evidence type="ECO:0000256" key="16">
    <source>
        <dbReference type="RuleBase" id="RU000384"/>
    </source>
</evidence>
<keyword evidence="8 13" id="KW-0547">Nucleotide-binding</keyword>
<comment type="subcellular location">
    <subcellularLocation>
        <location evidence="1">Cytoplasm</location>
    </subcellularLocation>
</comment>
<dbReference type="PROSITE" id="PS51986">
    <property type="entry name" value="GS_BETA_GRASP"/>
    <property type="match status" value="1"/>
</dbReference>
<dbReference type="Gene3D" id="3.10.20.70">
    <property type="entry name" value="Glutamine synthetase, N-terminal domain"/>
    <property type="match status" value="1"/>
</dbReference>
<evidence type="ECO:0000256" key="12">
    <source>
        <dbReference type="PIRSR" id="PIRSR604809-1"/>
    </source>
</evidence>
<keyword evidence="9 13" id="KW-0067">ATP-binding</keyword>
<dbReference type="InterPro" id="IPR036651">
    <property type="entry name" value="Gln_synt_N_sf"/>
</dbReference>
<feature type="binding site" evidence="14">
    <location>
        <position position="195"/>
    </location>
    <ligand>
        <name>Mg(2+)</name>
        <dbReference type="ChEBI" id="CHEBI:18420"/>
        <label>1</label>
    </ligand>
</feature>
<dbReference type="GO" id="GO:0005524">
    <property type="term" value="F:ATP binding"/>
    <property type="evidence" value="ECO:0007669"/>
    <property type="project" value="UniProtKB-KW"/>
</dbReference>
<evidence type="ECO:0000256" key="11">
    <source>
        <dbReference type="ARBA" id="ARBA00030668"/>
    </source>
</evidence>
<dbReference type="AlphaFoldDB" id="A0A9D2JSC0"/>
<dbReference type="InterPro" id="IPR008146">
    <property type="entry name" value="Gln_synth_cat_dom"/>
</dbReference>
<feature type="domain" description="GS catalytic" evidence="18">
    <location>
        <begin position="108"/>
        <end position="443"/>
    </location>
</feature>
<proteinExistence type="inferred from homology"/>
<feature type="binding site" evidence="12">
    <location>
        <position position="315"/>
    </location>
    <ligand>
        <name>L-glutamate</name>
        <dbReference type="ChEBI" id="CHEBI:29985"/>
    </ligand>
</feature>
<dbReference type="PROSITE" id="PS51987">
    <property type="entry name" value="GS_CATALYTIC"/>
    <property type="match status" value="1"/>
</dbReference>
<evidence type="ECO:0000256" key="4">
    <source>
        <dbReference type="ARBA" id="ARBA00021364"/>
    </source>
</evidence>
<evidence type="ECO:0000256" key="10">
    <source>
        <dbReference type="ARBA" id="ARBA00030136"/>
    </source>
</evidence>
<evidence type="ECO:0000256" key="1">
    <source>
        <dbReference type="ARBA" id="ARBA00004496"/>
    </source>
</evidence>
<feature type="binding site" evidence="12">
    <location>
        <position position="303"/>
    </location>
    <ligand>
        <name>L-glutamate</name>
        <dbReference type="ChEBI" id="CHEBI:29985"/>
    </ligand>
</feature>
<dbReference type="EC" id="6.3.1.2" evidence="3"/>
<evidence type="ECO:0000259" key="17">
    <source>
        <dbReference type="PROSITE" id="PS51986"/>
    </source>
</evidence>
<dbReference type="Gene3D" id="3.30.590.10">
    <property type="entry name" value="Glutamine synthetase/guanido kinase, catalytic domain"/>
    <property type="match status" value="1"/>
</dbReference>
<feature type="binding site" evidence="12">
    <location>
        <begin position="239"/>
        <end position="240"/>
    </location>
    <ligand>
        <name>L-glutamate</name>
        <dbReference type="ChEBI" id="CHEBI:29985"/>
    </ligand>
</feature>
<feature type="binding site" evidence="14">
    <location>
        <position position="188"/>
    </location>
    <ligand>
        <name>Mg(2+)</name>
        <dbReference type="ChEBI" id="CHEBI:18420"/>
        <label>1</label>
    </ligand>
</feature>
<comment type="similarity">
    <text evidence="2 15 16">Belongs to the glutamine synthetase family.</text>
</comment>
<dbReference type="SUPFAM" id="SSF55931">
    <property type="entry name" value="Glutamine synthetase/guanido kinase"/>
    <property type="match status" value="1"/>
</dbReference>
<evidence type="ECO:0000256" key="6">
    <source>
        <dbReference type="ARBA" id="ARBA00022598"/>
    </source>
</evidence>
<evidence type="ECO:0000256" key="2">
    <source>
        <dbReference type="ARBA" id="ARBA00009897"/>
    </source>
</evidence>
<feature type="binding site" evidence="13">
    <location>
        <position position="315"/>
    </location>
    <ligand>
        <name>ATP</name>
        <dbReference type="ChEBI" id="CHEBI:30616"/>
    </ligand>
</feature>
<feature type="binding site" evidence="14">
    <location>
        <position position="133"/>
    </location>
    <ligand>
        <name>Mg(2+)</name>
        <dbReference type="ChEBI" id="CHEBI:18420"/>
        <label>1</label>
    </ligand>
</feature>
<keyword evidence="14" id="KW-0460">Magnesium</keyword>
<dbReference type="InterPro" id="IPR004809">
    <property type="entry name" value="Gln_synth_I"/>
</dbReference>
<evidence type="ECO:0000256" key="15">
    <source>
        <dbReference type="PROSITE-ProRule" id="PRU01330"/>
    </source>
</evidence>
<dbReference type="Proteomes" id="UP000824056">
    <property type="component" value="Unassembled WGS sequence"/>
</dbReference>
<accession>A0A9D2JSC0</accession>
<feature type="binding site" evidence="13">
    <location>
        <position position="183"/>
    </location>
    <ligand>
        <name>ATP</name>
        <dbReference type="ChEBI" id="CHEBI:30616"/>
    </ligand>
</feature>
<dbReference type="InterPro" id="IPR014746">
    <property type="entry name" value="Gln_synth/guanido_kin_cat_dom"/>
</dbReference>
<evidence type="ECO:0000256" key="8">
    <source>
        <dbReference type="ARBA" id="ARBA00022741"/>
    </source>
</evidence>
<gene>
    <name evidence="19" type="primary">glnA</name>
    <name evidence="19" type="ORF">H9809_06475</name>
</gene>
<feature type="binding site" evidence="12">
    <location>
        <position position="297"/>
    </location>
    <ligand>
        <name>L-glutamate</name>
        <dbReference type="ChEBI" id="CHEBI:29985"/>
    </ligand>
</feature>
<keyword evidence="6 19" id="KW-0436">Ligase</keyword>
<dbReference type="SUPFAM" id="SSF54368">
    <property type="entry name" value="Glutamine synthetase, N-terminal domain"/>
    <property type="match status" value="1"/>
</dbReference>
<dbReference type="GO" id="GO:0006542">
    <property type="term" value="P:glutamine biosynthetic process"/>
    <property type="evidence" value="ECO:0007669"/>
    <property type="project" value="InterPro"/>
</dbReference>
<dbReference type="SMART" id="SM01230">
    <property type="entry name" value="Gln-synt_C"/>
    <property type="match status" value="1"/>
</dbReference>
<evidence type="ECO:0000259" key="18">
    <source>
        <dbReference type="PROSITE" id="PS51987"/>
    </source>
</evidence>
<dbReference type="EMBL" id="DXBG01000156">
    <property type="protein sequence ID" value="HIZ65526.1"/>
    <property type="molecule type" value="Genomic_DNA"/>
</dbReference>
<feature type="domain" description="GS beta-grasp" evidence="17">
    <location>
        <begin position="16"/>
        <end position="101"/>
    </location>
</feature>
<dbReference type="GO" id="GO:0046872">
    <property type="term" value="F:metal ion binding"/>
    <property type="evidence" value="ECO:0007669"/>
    <property type="project" value="UniProtKB-KW"/>
</dbReference>
<dbReference type="NCBIfam" id="TIGR00653">
    <property type="entry name" value="GlnA"/>
    <property type="match status" value="1"/>
</dbReference>
<dbReference type="Pfam" id="PF00120">
    <property type="entry name" value="Gln-synt_C"/>
    <property type="match status" value="1"/>
</dbReference>
<keyword evidence="5" id="KW-0963">Cytoplasm</keyword>
<evidence type="ECO:0000256" key="7">
    <source>
        <dbReference type="ARBA" id="ARBA00022723"/>
    </source>
</evidence>
<dbReference type="GO" id="GO:0004356">
    <property type="term" value="F:glutamine synthetase activity"/>
    <property type="evidence" value="ECO:0007669"/>
    <property type="project" value="UniProtKB-EC"/>
</dbReference>
<dbReference type="PANTHER" id="PTHR43785:SF12">
    <property type="entry name" value="TYPE-1 GLUTAMINE SYNTHETASE 2"/>
    <property type="match status" value="1"/>
</dbReference>
<protein>
    <recommendedName>
        <fullName evidence="4">Glutamine synthetase</fullName>
        <ecNumber evidence="3">6.3.1.2</ecNumber>
    </recommendedName>
    <alternativeName>
        <fullName evidence="11">Glutamate--ammonia ligase</fullName>
    </alternativeName>
    <alternativeName>
        <fullName evidence="10">Glutamine synthetase I alpha</fullName>
    </alternativeName>
</protein>
<evidence type="ECO:0000256" key="3">
    <source>
        <dbReference type="ARBA" id="ARBA00012937"/>
    </source>
</evidence>
<dbReference type="GO" id="GO:0005737">
    <property type="term" value="C:cytoplasm"/>
    <property type="evidence" value="ECO:0007669"/>
    <property type="project" value="UniProtKB-SubCell"/>
</dbReference>
<reference evidence="19" key="1">
    <citation type="journal article" date="2021" name="PeerJ">
        <title>Extensive microbial diversity within the chicken gut microbiome revealed by metagenomics and culture.</title>
        <authorList>
            <person name="Gilroy R."/>
            <person name="Ravi A."/>
            <person name="Getino M."/>
            <person name="Pursley I."/>
            <person name="Horton D.L."/>
            <person name="Alikhan N.F."/>
            <person name="Baker D."/>
            <person name="Gharbi K."/>
            <person name="Hall N."/>
            <person name="Watson M."/>
            <person name="Adriaenssens E.M."/>
            <person name="Foster-Nyarko E."/>
            <person name="Jarju S."/>
            <person name="Secka A."/>
            <person name="Antonio M."/>
            <person name="Oren A."/>
            <person name="Chaudhuri R.R."/>
            <person name="La Ragione R."/>
            <person name="Hildebrand F."/>
            <person name="Pallen M.J."/>
        </authorList>
    </citation>
    <scope>NUCLEOTIDE SEQUENCE</scope>
    <source>
        <strain evidence="19">1068</strain>
    </source>
</reference>
<feature type="binding site" evidence="12">
    <location>
        <position position="334"/>
    </location>
    <ligand>
        <name>L-glutamate</name>
        <dbReference type="ChEBI" id="CHEBI:29985"/>
    </ligand>
</feature>
<comment type="cofactor">
    <cofactor evidence="14">
        <name>Mg(2+)</name>
        <dbReference type="ChEBI" id="CHEBI:18420"/>
    </cofactor>
    <text evidence="14">Binds 2 Mg(2+) ions per subunit.</text>
</comment>
<name>A0A9D2JSC0_9FIRM</name>